<dbReference type="KEGG" id="alm:AO498_06855"/>
<sequence>MKLSVYGIKNCDTMKKTFTFLEEKGVDYEFIDYKKQKPTAALLTSFLEKIPLSTLVNKQGTTYKKMDEAQKAALENVETALPILIENSSMIKRPVILYPDGSITLGFVPDQIGQKI</sequence>
<dbReference type="InterPro" id="IPR006504">
    <property type="entry name" value="Tscrpt_reg_Spx/MgsR"/>
</dbReference>
<comment type="similarity">
    <text evidence="1 2">Belongs to the ArsC family.</text>
</comment>
<dbReference type="InterPro" id="IPR006660">
    <property type="entry name" value="Arsenate_reductase-like"/>
</dbReference>
<dbReference type="EMBL" id="CP012836">
    <property type="protein sequence ID" value="AMQ56127.1"/>
    <property type="molecule type" value="Genomic_DNA"/>
</dbReference>
<accession>A0A142ELX2</accession>
<organism evidence="3 4">
    <name type="scientific">Algoriphagus sanaruensis</name>
    <dbReference type="NCBI Taxonomy" id="1727163"/>
    <lineage>
        <taxon>Bacteria</taxon>
        <taxon>Pseudomonadati</taxon>
        <taxon>Bacteroidota</taxon>
        <taxon>Cytophagia</taxon>
        <taxon>Cytophagales</taxon>
        <taxon>Cyclobacteriaceae</taxon>
        <taxon>Algoriphagus</taxon>
    </lineage>
</organism>
<dbReference type="Proteomes" id="UP000073816">
    <property type="component" value="Chromosome"/>
</dbReference>
<dbReference type="NCBIfam" id="TIGR01617">
    <property type="entry name" value="arsC_related"/>
    <property type="match status" value="1"/>
</dbReference>
<proteinExistence type="inferred from homology"/>
<dbReference type="Pfam" id="PF03960">
    <property type="entry name" value="ArsC"/>
    <property type="match status" value="1"/>
</dbReference>
<dbReference type="OrthoDB" id="9794155at2"/>
<dbReference type="STRING" id="1727163.AO498_06855"/>
<keyword evidence="4" id="KW-1185">Reference proteome</keyword>
<gene>
    <name evidence="3" type="ORF">AO498_06855</name>
</gene>
<evidence type="ECO:0000256" key="1">
    <source>
        <dbReference type="ARBA" id="ARBA00007198"/>
    </source>
</evidence>
<dbReference type="PANTHER" id="PTHR30041">
    <property type="entry name" value="ARSENATE REDUCTASE"/>
    <property type="match status" value="1"/>
</dbReference>
<dbReference type="PANTHER" id="PTHR30041:SF8">
    <property type="entry name" value="PROTEIN YFFB"/>
    <property type="match status" value="1"/>
</dbReference>
<dbReference type="AlphaFoldDB" id="A0A142ELX2"/>
<dbReference type="InterPro" id="IPR036249">
    <property type="entry name" value="Thioredoxin-like_sf"/>
</dbReference>
<dbReference type="SUPFAM" id="SSF52833">
    <property type="entry name" value="Thioredoxin-like"/>
    <property type="match status" value="1"/>
</dbReference>
<reference evidence="3 4" key="2">
    <citation type="journal article" date="2016" name="Genome Announc.">
        <title>Complete Genome Sequence of Algoriphagus sp. Strain M8-2, Isolated from a Brackish Lake.</title>
        <authorList>
            <person name="Muraguchi Y."/>
            <person name="Kushimoto K."/>
            <person name="Ohtsubo Y."/>
            <person name="Suzuki T."/>
            <person name="Dohra H."/>
            <person name="Kimbara K."/>
            <person name="Shintani M."/>
        </authorList>
    </citation>
    <scope>NUCLEOTIDE SEQUENCE [LARGE SCALE GENOMIC DNA]</scope>
    <source>
        <strain evidence="3 4">M8-2</strain>
    </source>
</reference>
<dbReference type="RefSeq" id="WP_067545116.1">
    <property type="nucleotide sequence ID" value="NZ_CP012836.1"/>
</dbReference>
<name>A0A142ELX2_9BACT</name>
<evidence type="ECO:0000256" key="2">
    <source>
        <dbReference type="PROSITE-ProRule" id="PRU01282"/>
    </source>
</evidence>
<dbReference type="PATRIC" id="fig|1727163.4.peg.1421"/>
<evidence type="ECO:0000313" key="4">
    <source>
        <dbReference type="Proteomes" id="UP000073816"/>
    </source>
</evidence>
<dbReference type="Gene3D" id="3.40.30.10">
    <property type="entry name" value="Glutaredoxin"/>
    <property type="match status" value="1"/>
</dbReference>
<dbReference type="PROSITE" id="PS51353">
    <property type="entry name" value="ARSC"/>
    <property type="match status" value="1"/>
</dbReference>
<reference evidence="4" key="1">
    <citation type="submission" date="2015-09" db="EMBL/GenBank/DDBJ databases">
        <title>Complete sequence of Algoriphagus sp. M8-2.</title>
        <authorList>
            <person name="Shintani M."/>
        </authorList>
    </citation>
    <scope>NUCLEOTIDE SEQUENCE [LARGE SCALE GENOMIC DNA]</scope>
    <source>
        <strain evidence="4">M8-2</strain>
    </source>
</reference>
<protein>
    <submittedName>
        <fullName evidence="3">Arsenate reductase</fullName>
    </submittedName>
</protein>
<evidence type="ECO:0000313" key="3">
    <source>
        <dbReference type="EMBL" id="AMQ56127.1"/>
    </source>
</evidence>